<organism evidence="2 3">
    <name type="scientific">Trema orientale</name>
    <name type="common">Charcoal tree</name>
    <name type="synonym">Celtis orientalis</name>
    <dbReference type="NCBI Taxonomy" id="63057"/>
    <lineage>
        <taxon>Eukaryota</taxon>
        <taxon>Viridiplantae</taxon>
        <taxon>Streptophyta</taxon>
        <taxon>Embryophyta</taxon>
        <taxon>Tracheophyta</taxon>
        <taxon>Spermatophyta</taxon>
        <taxon>Magnoliopsida</taxon>
        <taxon>eudicotyledons</taxon>
        <taxon>Gunneridae</taxon>
        <taxon>Pentapetalae</taxon>
        <taxon>rosids</taxon>
        <taxon>fabids</taxon>
        <taxon>Rosales</taxon>
        <taxon>Cannabaceae</taxon>
        <taxon>Trema</taxon>
    </lineage>
</organism>
<evidence type="ECO:0000256" key="1">
    <source>
        <dbReference type="SAM" id="MobiDB-lite"/>
    </source>
</evidence>
<feature type="compositionally biased region" description="Basic and acidic residues" evidence="1">
    <location>
        <begin position="52"/>
        <end position="65"/>
    </location>
</feature>
<reference evidence="3" key="1">
    <citation type="submission" date="2016-06" db="EMBL/GenBank/DDBJ databases">
        <title>Parallel loss of symbiosis genes in relatives of nitrogen-fixing non-legume Parasponia.</title>
        <authorList>
            <person name="Van Velzen R."/>
            <person name="Holmer R."/>
            <person name="Bu F."/>
            <person name="Rutten L."/>
            <person name="Van Zeijl A."/>
            <person name="Liu W."/>
            <person name="Santuari L."/>
            <person name="Cao Q."/>
            <person name="Sharma T."/>
            <person name="Shen D."/>
            <person name="Roswanjaya Y."/>
            <person name="Wardhani T."/>
            <person name="Kalhor M.S."/>
            <person name="Jansen J."/>
            <person name="Van den Hoogen J."/>
            <person name="Gungor B."/>
            <person name="Hartog M."/>
            <person name="Hontelez J."/>
            <person name="Verver J."/>
            <person name="Yang W.-C."/>
            <person name="Schijlen E."/>
            <person name="Repin R."/>
            <person name="Schilthuizen M."/>
            <person name="Schranz E."/>
            <person name="Heidstra R."/>
            <person name="Miyata K."/>
            <person name="Fedorova E."/>
            <person name="Kohlen W."/>
            <person name="Bisseling T."/>
            <person name="Smit S."/>
            <person name="Geurts R."/>
        </authorList>
    </citation>
    <scope>NUCLEOTIDE SEQUENCE [LARGE SCALE GENOMIC DNA]</scope>
    <source>
        <strain evidence="3">cv. RG33-2</strain>
    </source>
</reference>
<dbReference type="AlphaFoldDB" id="A0A2P5EWY8"/>
<gene>
    <name evidence="2" type="ORF">TorRG33x02_140820</name>
</gene>
<comment type="caution">
    <text evidence="2">The sequence shown here is derived from an EMBL/GenBank/DDBJ whole genome shotgun (WGS) entry which is preliminary data.</text>
</comment>
<dbReference type="EMBL" id="JXTC01000087">
    <property type="protein sequence ID" value="PON90050.1"/>
    <property type="molecule type" value="Genomic_DNA"/>
</dbReference>
<sequence length="136" mass="14712">MHSFATMEDTKSLVVEDSSLLPQKLSGAMPGDNDTSMDIIGKDQRFPVAEPSRVKEPVAENKDAGETEENDYSDDDEDDDDDLPDEDVTSSEEGSDDEEDDSESDDDADDAGNGEDGSDSDDDDDTEDSDDSDDDV</sequence>
<dbReference type="Proteomes" id="UP000237000">
    <property type="component" value="Unassembled WGS sequence"/>
</dbReference>
<dbReference type="OrthoDB" id="1938818at2759"/>
<evidence type="ECO:0000313" key="3">
    <source>
        <dbReference type="Proteomes" id="UP000237000"/>
    </source>
</evidence>
<feature type="region of interest" description="Disordered" evidence="1">
    <location>
        <begin position="1"/>
        <end position="136"/>
    </location>
</feature>
<name>A0A2P5EWY8_TREOI</name>
<dbReference type="InParanoid" id="A0A2P5EWY8"/>
<accession>A0A2P5EWY8</accession>
<proteinExistence type="predicted"/>
<protein>
    <submittedName>
        <fullName evidence="2">Uncharacterized protein</fullName>
    </submittedName>
</protein>
<keyword evidence="3" id="KW-1185">Reference proteome</keyword>
<evidence type="ECO:0000313" key="2">
    <source>
        <dbReference type="EMBL" id="PON90050.1"/>
    </source>
</evidence>
<feature type="compositionally biased region" description="Acidic residues" evidence="1">
    <location>
        <begin position="66"/>
        <end position="136"/>
    </location>
</feature>